<dbReference type="Proteomes" id="UP000004994">
    <property type="component" value="Chromosome 1"/>
</dbReference>
<organism evidence="1">
    <name type="scientific">Solanum lycopersicum</name>
    <name type="common">Tomato</name>
    <name type="synonym">Lycopersicon esculentum</name>
    <dbReference type="NCBI Taxonomy" id="4081"/>
    <lineage>
        <taxon>Eukaryota</taxon>
        <taxon>Viridiplantae</taxon>
        <taxon>Streptophyta</taxon>
        <taxon>Embryophyta</taxon>
        <taxon>Tracheophyta</taxon>
        <taxon>Spermatophyta</taxon>
        <taxon>Magnoliopsida</taxon>
        <taxon>eudicotyledons</taxon>
        <taxon>Gunneridae</taxon>
        <taxon>Pentapetalae</taxon>
        <taxon>asterids</taxon>
        <taxon>lamiids</taxon>
        <taxon>Solanales</taxon>
        <taxon>Solanaceae</taxon>
        <taxon>Solanoideae</taxon>
        <taxon>Solaneae</taxon>
        <taxon>Solanum</taxon>
        <taxon>Solanum subgen. Lycopersicon</taxon>
    </lineage>
</organism>
<reference evidence="1" key="2">
    <citation type="submission" date="2019-01" db="UniProtKB">
        <authorList>
            <consortium name="EnsemblPlants"/>
        </authorList>
    </citation>
    <scope>IDENTIFICATION</scope>
    <source>
        <strain evidence="1">cv. Heinz 1706</strain>
    </source>
</reference>
<proteinExistence type="predicted"/>
<accession>A0A3Q7EGK9</accession>
<protein>
    <submittedName>
        <fullName evidence="1">Uncharacterized protein</fullName>
    </submittedName>
</protein>
<dbReference type="InParanoid" id="A0A3Q7EGK9"/>
<name>A0A3Q7EGK9_SOLLC</name>
<keyword evidence="2" id="KW-1185">Reference proteome</keyword>
<reference evidence="1" key="1">
    <citation type="journal article" date="2012" name="Nature">
        <title>The tomato genome sequence provides insights into fleshy fruit evolution.</title>
        <authorList>
            <consortium name="Tomato Genome Consortium"/>
        </authorList>
    </citation>
    <scope>NUCLEOTIDE SEQUENCE [LARGE SCALE GENOMIC DNA]</scope>
    <source>
        <strain evidence="1">cv. Heinz 1706</strain>
    </source>
</reference>
<evidence type="ECO:0000313" key="2">
    <source>
        <dbReference type="Proteomes" id="UP000004994"/>
    </source>
</evidence>
<dbReference type="AlphaFoldDB" id="A0A3Q7EGK9"/>
<evidence type="ECO:0000313" key="1">
    <source>
        <dbReference type="EnsemblPlants" id="Solyc01g067945.1.1.1"/>
    </source>
</evidence>
<sequence>GHWLWSVQDVSNGGTYLQMKSMKK</sequence>
<dbReference type="Gramene" id="Solyc01g067945.1.1">
    <property type="protein sequence ID" value="Solyc01g067945.1.1.1"/>
    <property type="gene ID" value="Solyc01g067945.1"/>
</dbReference>
<dbReference type="EnsemblPlants" id="Solyc01g067945.1.1">
    <property type="protein sequence ID" value="Solyc01g067945.1.1.1"/>
    <property type="gene ID" value="Solyc01g067945.1"/>
</dbReference>